<dbReference type="EC" id="3.1.1.61" evidence="2"/>
<comment type="caution">
    <text evidence="4">Lacks conserved residue(s) required for the propagation of feature annotation.</text>
</comment>
<dbReference type="Pfam" id="PF01339">
    <property type="entry name" value="CheB_methylest"/>
    <property type="match status" value="1"/>
</dbReference>
<dbReference type="GO" id="GO:0006935">
    <property type="term" value="P:chemotaxis"/>
    <property type="evidence" value="ECO:0007669"/>
    <property type="project" value="InterPro"/>
</dbReference>
<protein>
    <recommendedName>
        <fullName evidence="2">protein-glutamate methylesterase</fullName>
        <ecNumber evidence="2">3.1.1.61</ecNumber>
    </recommendedName>
</protein>
<dbReference type="InterPro" id="IPR000673">
    <property type="entry name" value="Sig_transdc_resp-reg_Me-estase"/>
</dbReference>
<dbReference type="OrthoDB" id="9791760at2"/>
<evidence type="ECO:0000256" key="3">
    <source>
        <dbReference type="ARBA" id="ARBA00048267"/>
    </source>
</evidence>
<name>A0A428Z2P2_KIBAR</name>
<dbReference type="AlphaFoldDB" id="A0A428Z2P2"/>
<dbReference type="PROSITE" id="PS50122">
    <property type="entry name" value="CHEB"/>
    <property type="match status" value="1"/>
</dbReference>
<evidence type="ECO:0000256" key="2">
    <source>
        <dbReference type="ARBA" id="ARBA00039140"/>
    </source>
</evidence>
<evidence type="ECO:0000259" key="5">
    <source>
        <dbReference type="PROSITE" id="PS50122"/>
    </source>
</evidence>
<gene>
    <name evidence="6" type="ORF">DMH04_31565</name>
</gene>
<dbReference type="GO" id="GO:0005737">
    <property type="term" value="C:cytoplasm"/>
    <property type="evidence" value="ECO:0007669"/>
    <property type="project" value="InterPro"/>
</dbReference>
<comment type="catalytic activity">
    <reaction evidence="3">
        <text>[protein]-L-glutamate 5-O-methyl ester + H2O = L-glutamyl-[protein] + methanol + H(+)</text>
        <dbReference type="Rhea" id="RHEA:23236"/>
        <dbReference type="Rhea" id="RHEA-COMP:10208"/>
        <dbReference type="Rhea" id="RHEA-COMP:10311"/>
        <dbReference type="ChEBI" id="CHEBI:15377"/>
        <dbReference type="ChEBI" id="CHEBI:15378"/>
        <dbReference type="ChEBI" id="CHEBI:17790"/>
        <dbReference type="ChEBI" id="CHEBI:29973"/>
        <dbReference type="ChEBI" id="CHEBI:82795"/>
        <dbReference type="EC" id="3.1.1.61"/>
    </reaction>
</comment>
<evidence type="ECO:0000256" key="4">
    <source>
        <dbReference type="PROSITE-ProRule" id="PRU00050"/>
    </source>
</evidence>
<dbReference type="Gene3D" id="3.40.50.180">
    <property type="entry name" value="Methylesterase CheB, C-terminal domain"/>
    <property type="match status" value="1"/>
</dbReference>
<dbReference type="GO" id="GO:0000156">
    <property type="term" value="F:phosphorelay response regulator activity"/>
    <property type="evidence" value="ECO:0007669"/>
    <property type="project" value="InterPro"/>
</dbReference>
<dbReference type="EMBL" id="QHKI01000032">
    <property type="protein sequence ID" value="RSM79550.1"/>
    <property type="molecule type" value="Genomic_DNA"/>
</dbReference>
<dbReference type="SUPFAM" id="SSF52738">
    <property type="entry name" value="Methylesterase CheB, C-terminal domain"/>
    <property type="match status" value="1"/>
</dbReference>
<dbReference type="PANTHER" id="PTHR42872">
    <property type="entry name" value="PROTEIN-GLUTAMATE METHYLESTERASE/PROTEIN-GLUTAMINE GLUTAMINASE"/>
    <property type="match status" value="1"/>
</dbReference>
<dbReference type="GO" id="GO:0008984">
    <property type="term" value="F:protein-glutamate methylesterase activity"/>
    <property type="evidence" value="ECO:0007669"/>
    <property type="project" value="UniProtKB-EC"/>
</dbReference>
<evidence type="ECO:0000313" key="7">
    <source>
        <dbReference type="Proteomes" id="UP000287547"/>
    </source>
</evidence>
<feature type="domain" description="CheB-type methylesterase" evidence="5">
    <location>
        <begin position="3"/>
        <end position="172"/>
    </location>
</feature>
<sequence length="181" mass="18796">MAPQRHDLIVVGASAGGVEALRSLVATLPPDLRAAVAVVLHLPVGGVSALPHILRRSGKLPTVSAGNGMPVRPGTIYAAPPDHHTLVIEDQFVLSHGPTENGHRPAINALFRSAAVSMGPRVIGVQLAKLTTENHIGSAPALSSLLELENDIANNQRSDVDYQANGLGVSSGFSCLTARAY</sequence>
<organism evidence="6 7">
    <name type="scientific">Kibdelosporangium aridum</name>
    <dbReference type="NCBI Taxonomy" id="2030"/>
    <lineage>
        <taxon>Bacteria</taxon>
        <taxon>Bacillati</taxon>
        <taxon>Actinomycetota</taxon>
        <taxon>Actinomycetes</taxon>
        <taxon>Pseudonocardiales</taxon>
        <taxon>Pseudonocardiaceae</taxon>
        <taxon>Kibdelosporangium</taxon>
    </lineage>
</organism>
<dbReference type="Proteomes" id="UP000287547">
    <property type="component" value="Unassembled WGS sequence"/>
</dbReference>
<proteinExistence type="predicted"/>
<evidence type="ECO:0000313" key="6">
    <source>
        <dbReference type="EMBL" id="RSM79550.1"/>
    </source>
</evidence>
<dbReference type="CDD" id="cd16433">
    <property type="entry name" value="CheB"/>
    <property type="match status" value="1"/>
</dbReference>
<dbReference type="PANTHER" id="PTHR42872:SF6">
    <property type="entry name" value="PROTEIN-GLUTAMATE METHYLESTERASE_PROTEIN-GLUTAMINE GLUTAMINASE"/>
    <property type="match status" value="1"/>
</dbReference>
<evidence type="ECO:0000256" key="1">
    <source>
        <dbReference type="ARBA" id="ARBA00022801"/>
    </source>
</evidence>
<dbReference type="InterPro" id="IPR035909">
    <property type="entry name" value="CheB_C"/>
</dbReference>
<comment type="caution">
    <text evidence="6">The sequence shown here is derived from an EMBL/GenBank/DDBJ whole genome shotgun (WGS) entry which is preliminary data.</text>
</comment>
<keyword evidence="1" id="KW-0378">Hydrolase</keyword>
<dbReference type="RefSeq" id="WP_125727775.1">
    <property type="nucleotide sequence ID" value="NZ_QHKI01000032.1"/>
</dbReference>
<reference evidence="6 7" key="1">
    <citation type="submission" date="2018-05" db="EMBL/GenBank/DDBJ databases">
        <title>Evolution of GPA BGCs.</title>
        <authorList>
            <person name="Waglechner N."/>
            <person name="Wright G.D."/>
        </authorList>
    </citation>
    <scope>NUCLEOTIDE SEQUENCE [LARGE SCALE GENOMIC DNA]</scope>
    <source>
        <strain evidence="6 7">A82846</strain>
    </source>
</reference>
<accession>A0A428Z2P2</accession>